<evidence type="ECO:0000313" key="3">
    <source>
        <dbReference type="Proteomes" id="UP001459277"/>
    </source>
</evidence>
<dbReference type="Proteomes" id="UP001459277">
    <property type="component" value="Unassembled WGS sequence"/>
</dbReference>
<organism evidence="2 3">
    <name type="scientific">Lithocarpus litseifolius</name>
    <dbReference type="NCBI Taxonomy" id="425828"/>
    <lineage>
        <taxon>Eukaryota</taxon>
        <taxon>Viridiplantae</taxon>
        <taxon>Streptophyta</taxon>
        <taxon>Embryophyta</taxon>
        <taxon>Tracheophyta</taxon>
        <taxon>Spermatophyta</taxon>
        <taxon>Magnoliopsida</taxon>
        <taxon>eudicotyledons</taxon>
        <taxon>Gunneridae</taxon>
        <taxon>Pentapetalae</taxon>
        <taxon>rosids</taxon>
        <taxon>fabids</taxon>
        <taxon>Fagales</taxon>
        <taxon>Fagaceae</taxon>
        <taxon>Lithocarpus</taxon>
    </lineage>
</organism>
<feature type="domain" description="MULE transposase" evidence="1">
    <location>
        <begin position="88"/>
        <end position="161"/>
    </location>
</feature>
<comment type="caution">
    <text evidence="2">The sequence shown here is derived from an EMBL/GenBank/DDBJ whole genome shotgun (WGS) entry which is preliminary data.</text>
</comment>
<dbReference type="Pfam" id="PF10551">
    <property type="entry name" value="MULE"/>
    <property type="match status" value="1"/>
</dbReference>
<keyword evidence="3" id="KW-1185">Reference proteome</keyword>
<dbReference type="PANTHER" id="PTHR31973:SF187">
    <property type="entry name" value="MUTATOR TRANSPOSASE MUDRA PROTEIN"/>
    <property type="match status" value="1"/>
</dbReference>
<dbReference type="PANTHER" id="PTHR31973">
    <property type="entry name" value="POLYPROTEIN, PUTATIVE-RELATED"/>
    <property type="match status" value="1"/>
</dbReference>
<evidence type="ECO:0000259" key="1">
    <source>
        <dbReference type="Pfam" id="PF10551"/>
    </source>
</evidence>
<dbReference type="AlphaFoldDB" id="A0AAW2CNS5"/>
<sequence length="165" mass="18948">MQDVSVDLNINQVYRVKRKVKEFKLGDERLQYGKLRDYAEMIRVTDVGSKVILQTEITEPNTQPKFKRIYVRYNAQKVGFLGGCKPLVGLDGCHLKGKFGGQILSATARDENDNIFPIALGVVEQEHKDSWLWFLQKIANDIGRPDKLNLVFISDRQKVIQFTSF</sequence>
<evidence type="ECO:0000313" key="2">
    <source>
        <dbReference type="EMBL" id="KAK9999871.1"/>
    </source>
</evidence>
<reference evidence="2 3" key="1">
    <citation type="submission" date="2024-01" db="EMBL/GenBank/DDBJ databases">
        <title>A telomere-to-telomere, gap-free genome of sweet tea (Lithocarpus litseifolius).</title>
        <authorList>
            <person name="Zhou J."/>
        </authorList>
    </citation>
    <scope>NUCLEOTIDE SEQUENCE [LARGE SCALE GENOMIC DNA]</scope>
    <source>
        <strain evidence="2">Zhou-2022a</strain>
        <tissue evidence="2">Leaf</tissue>
    </source>
</reference>
<dbReference type="EMBL" id="JAZDWU010000006">
    <property type="protein sequence ID" value="KAK9999871.1"/>
    <property type="molecule type" value="Genomic_DNA"/>
</dbReference>
<gene>
    <name evidence="2" type="ORF">SO802_019474</name>
</gene>
<name>A0AAW2CNS5_9ROSI</name>
<accession>A0AAW2CNS5</accession>
<dbReference type="InterPro" id="IPR018289">
    <property type="entry name" value="MULE_transposase_dom"/>
</dbReference>
<proteinExistence type="predicted"/>
<protein>
    <recommendedName>
        <fullName evidence="1">MULE transposase domain-containing protein</fullName>
    </recommendedName>
</protein>